<name>A0AAN2BIF8_9GAMM</name>
<dbReference type="PANTHER" id="PTHR42912:SF80">
    <property type="entry name" value="METHYLTRANSFERASE DOMAIN-CONTAINING PROTEIN"/>
    <property type="match status" value="1"/>
</dbReference>
<accession>A0AAN2BIF8</accession>
<dbReference type="AlphaFoldDB" id="A0AAN2BIF8"/>
<dbReference type="PANTHER" id="PTHR42912">
    <property type="entry name" value="METHYLTRANSFERASE"/>
    <property type="match status" value="1"/>
</dbReference>
<proteinExistence type="predicted"/>
<dbReference type="KEGG" id="marq:MARGE09_P0096"/>
<dbReference type="CDD" id="cd02440">
    <property type="entry name" value="AdoMet_MTases"/>
    <property type="match status" value="1"/>
</dbReference>
<dbReference type="GO" id="GO:0008168">
    <property type="term" value="F:methyltransferase activity"/>
    <property type="evidence" value="ECO:0007669"/>
    <property type="project" value="TreeGrafter"/>
</dbReference>
<dbReference type="RefSeq" id="WP_236985385.1">
    <property type="nucleotide sequence ID" value="NZ_AP023086.1"/>
</dbReference>
<evidence type="ECO:0000259" key="1">
    <source>
        <dbReference type="Pfam" id="PF13649"/>
    </source>
</evidence>
<protein>
    <recommendedName>
        <fullName evidence="1">Methyltransferase domain-containing protein</fullName>
    </recommendedName>
</protein>
<dbReference type="EMBL" id="AP023086">
    <property type="protein sequence ID" value="BCD95897.1"/>
    <property type="molecule type" value="Genomic_DNA"/>
</dbReference>
<dbReference type="SUPFAM" id="SSF53335">
    <property type="entry name" value="S-adenosyl-L-methionine-dependent methyltransferases"/>
    <property type="match status" value="1"/>
</dbReference>
<keyword evidence="3" id="KW-1185">Reference proteome</keyword>
<organism evidence="2 3">
    <name type="scientific">Marinagarivorans cellulosilyticus</name>
    <dbReference type="NCBI Taxonomy" id="2721545"/>
    <lineage>
        <taxon>Bacteria</taxon>
        <taxon>Pseudomonadati</taxon>
        <taxon>Pseudomonadota</taxon>
        <taxon>Gammaproteobacteria</taxon>
        <taxon>Cellvibrionales</taxon>
        <taxon>Cellvibrionaceae</taxon>
        <taxon>Marinagarivorans</taxon>
    </lineage>
</organism>
<dbReference type="Pfam" id="PF13649">
    <property type="entry name" value="Methyltransf_25"/>
    <property type="match status" value="1"/>
</dbReference>
<sequence>MTTPTTGYVSAEYLQRMAVIAQTIKQANHKKMSIQRGGCVLDVGCGPGIDTLALAQWVGPTGKVIGIDTDANMLTIANDKAREQGSDGFVEHQQGSADSLPFSNDYFSSCHAERLLQVLPPTLAAPVVSELKRVTQPQGRVVLTDTDWGSFSINSTNTQLERTLVQFFAEQLRPNGYAGRQLFGLMHNNGFSNIDIEVHPLVHNTLKAVPLEWLYKEASKQQVASQEALEQWWQEVQQQSNEDRLFCTVNMIVVSGQA</sequence>
<gene>
    <name evidence="2" type="ORF">MARGE09_P0096</name>
</gene>
<dbReference type="InterPro" id="IPR029063">
    <property type="entry name" value="SAM-dependent_MTases_sf"/>
</dbReference>
<evidence type="ECO:0000313" key="3">
    <source>
        <dbReference type="Proteomes" id="UP001320119"/>
    </source>
</evidence>
<dbReference type="Gene3D" id="3.40.50.150">
    <property type="entry name" value="Vaccinia Virus protein VP39"/>
    <property type="match status" value="1"/>
</dbReference>
<dbReference type="InterPro" id="IPR050508">
    <property type="entry name" value="Methyltransf_Superfamily"/>
</dbReference>
<evidence type="ECO:0000313" key="2">
    <source>
        <dbReference type="EMBL" id="BCD95897.1"/>
    </source>
</evidence>
<dbReference type="InterPro" id="IPR041698">
    <property type="entry name" value="Methyltransf_25"/>
</dbReference>
<feature type="domain" description="Methyltransferase" evidence="1">
    <location>
        <begin position="40"/>
        <end position="139"/>
    </location>
</feature>
<reference evidence="2 3" key="1">
    <citation type="journal article" date="2022" name="IScience">
        <title>An ultrasensitive nanofiber-based assay for enzymatic hydrolysis and deep-sea microbial degradation of cellulose.</title>
        <authorList>
            <person name="Tsudome M."/>
            <person name="Tachioka M."/>
            <person name="Miyazaki M."/>
            <person name="Uchimura K."/>
            <person name="Tsuda M."/>
            <person name="Takaki Y."/>
            <person name="Deguchi S."/>
        </authorList>
    </citation>
    <scope>NUCLEOTIDE SEQUENCE [LARGE SCALE GENOMIC DNA]</scope>
    <source>
        <strain evidence="2 3">GE09</strain>
    </source>
</reference>
<dbReference type="Proteomes" id="UP001320119">
    <property type="component" value="Chromosome"/>
</dbReference>